<gene>
    <name evidence="1" type="ORF">SAMN06296036_1274</name>
</gene>
<dbReference type="Pfam" id="PF14273">
    <property type="entry name" value="DUF4360"/>
    <property type="match status" value="1"/>
</dbReference>
<reference evidence="2" key="1">
    <citation type="submission" date="2017-04" db="EMBL/GenBank/DDBJ databases">
        <authorList>
            <person name="Varghese N."/>
            <person name="Submissions S."/>
        </authorList>
    </citation>
    <scope>NUCLEOTIDE SEQUENCE [LARGE SCALE GENOMIC DNA]</scope>
    <source>
        <strain evidence="2">RKEM611</strain>
    </source>
</reference>
<dbReference type="EMBL" id="FWZT01000027">
    <property type="protein sequence ID" value="SMF72362.1"/>
    <property type="molecule type" value="Genomic_DNA"/>
</dbReference>
<sequence>MKKLWQILGILMLLGHGEHGLASSGGMQVVRNNDCGPLDYQVSNGGLVIEFERFTVETNQKSYFEEKVCEIEVTNIHVPAGKQLRPSQALADGEVFTSESGGAYAYLDYTWMGETISAEATFESGILSGDNYILTTPYAGWWAYTPCSYEDQYAVMQGRFHINVSSEQYDKQSSSLQLANSEAQMKASWNWEWQDCEVDGQDWLQKRFRSRYTNDEGRWIRGYTQFLKPDFGRYDLDNGSFGEFENIEFSEDGTVVSGNWIFENGRHGWFQFLLGLEKTSFDGNWGYGKDVGVAPVGRWTGYVVD</sequence>
<dbReference type="AlphaFoldDB" id="A0A1Y6CK88"/>
<evidence type="ECO:0000313" key="1">
    <source>
        <dbReference type="EMBL" id="SMF72362.1"/>
    </source>
</evidence>
<accession>A0A1Y6CK88</accession>
<dbReference type="Proteomes" id="UP000192907">
    <property type="component" value="Unassembled WGS sequence"/>
</dbReference>
<protein>
    <submittedName>
        <fullName evidence="1">Uncharacterized protein</fullName>
    </submittedName>
</protein>
<name>A0A1Y6CK88_9BACT</name>
<dbReference type="RefSeq" id="WP_132324357.1">
    <property type="nucleotide sequence ID" value="NZ_FWZT01000027.1"/>
</dbReference>
<dbReference type="InterPro" id="IPR025649">
    <property type="entry name" value="DUF4360"/>
</dbReference>
<keyword evidence="2" id="KW-1185">Reference proteome</keyword>
<evidence type="ECO:0000313" key="2">
    <source>
        <dbReference type="Proteomes" id="UP000192907"/>
    </source>
</evidence>
<organism evidence="1 2">
    <name type="scientific">Pseudobacteriovorax antillogorgiicola</name>
    <dbReference type="NCBI Taxonomy" id="1513793"/>
    <lineage>
        <taxon>Bacteria</taxon>
        <taxon>Pseudomonadati</taxon>
        <taxon>Bdellovibrionota</taxon>
        <taxon>Oligoflexia</taxon>
        <taxon>Oligoflexales</taxon>
        <taxon>Pseudobacteriovoracaceae</taxon>
        <taxon>Pseudobacteriovorax</taxon>
    </lineage>
</organism>
<proteinExistence type="predicted"/>